<dbReference type="OMA" id="FGWDMAV"/>
<organism evidence="11 12">
    <name type="scientific">Lucilia cuprina</name>
    <name type="common">Green bottle fly</name>
    <name type="synonym">Australian sheep blowfly</name>
    <dbReference type="NCBI Taxonomy" id="7375"/>
    <lineage>
        <taxon>Eukaryota</taxon>
        <taxon>Metazoa</taxon>
        <taxon>Ecdysozoa</taxon>
        <taxon>Arthropoda</taxon>
        <taxon>Hexapoda</taxon>
        <taxon>Insecta</taxon>
        <taxon>Pterygota</taxon>
        <taxon>Neoptera</taxon>
        <taxon>Endopterygota</taxon>
        <taxon>Diptera</taxon>
        <taxon>Brachycera</taxon>
        <taxon>Muscomorpha</taxon>
        <taxon>Oestroidea</taxon>
        <taxon>Calliphoridae</taxon>
        <taxon>Luciliinae</taxon>
        <taxon>Lucilia</taxon>
    </lineage>
</organism>
<dbReference type="OrthoDB" id="66620at2759"/>
<dbReference type="InterPro" id="IPR003439">
    <property type="entry name" value="ABC_transporter-like_ATP-bd"/>
</dbReference>
<dbReference type="GO" id="GO:0140359">
    <property type="term" value="F:ABC-type transporter activity"/>
    <property type="evidence" value="ECO:0007669"/>
    <property type="project" value="InterPro"/>
</dbReference>
<dbReference type="Pfam" id="PF00005">
    <property type="entry name" value="ABC_tran"/>
    <property type="match status" value="1"/>
</dbReference>
<dbReference type="SUPFAM" id="SSF52540">
    <property type="entry name" value="P-loop containing nucleoside triphosphate hydrolases"/>
    <property type="match status" value="1"/>
</dbReference>
<evidence type="ECO:0000256" key="8">
    <source>
        <dbReference type="ARBA" id="ARBA00023136"/>
    </source>
</evidence>
<feature type="transmembrane region" description="Helical" evidence="9">
    <location>
        <begin position="403"/>
        <end position="421"/>
    </location>
</feature>
<feature type="transmembrane region" description="Helical" evidence="9">
    <location>
        <begin position="626"/>
        <end position="646"/>
    </location>
</feature>
<evidence type="ECO:0000259" key="10">
    <source>
        <dbReference type="PROSITE" id="PS50893"/>
    </source>
</evidence>
<dbReference type="InterPro" id="IPR003593">
    <property type="entry name" value="AAA+_ATPase"/>
</dbReference>
<dbReference type="EMBL" id="JRES01000682">
    <property type="protein sequence ID" value="KNC29189.1"/>
    <property type="molecule type" value="Genomic_DNA"/>
</dbReference>
<keyword evidence="7 9" id="KW-1133">Transmembrane helix</keyword>
<feature type="domain" description="ABC transporter" evidence="10">
    <location>
        <begin position="57"/>
        <end position="291"/>
    </location>
</feature>
<dbReference type="AlphaFoldDB" id="A0A0L0CCK3"/>
<keyword evidence="4 9" id="KW-0812">Transmembrane</keyword>
<feature type="transmembrane region" description="Helical" evidence="9">
    <location>
        <begin position="433"/>
        <end position="453"/>
    </location>
</feature>
<sequence>MSDNEDQLQLPMKTTAAATTTIHSNGDILHENSILSSNTTQPSSSSGYFINSNNLRLHFSNINYVYKQKNKILHDACGEFKSGRLTAILGPSGAGKTSMLNVLSGFKASGVSGNFLINGEERNLLEFRKMSSYIAQDFAMLDLLTVEETLKISTELKLSTQTKQKEKEQIINDILQMLNMERSRHTLVRNLSGGERKRLSIGVELVTNPPIMFFDEPTSGLDSVASFQVLTYLRRLARDGRLIVCVVHQPSSRLMQLFDDILVMSGGRVLYSGTQEQMINCFQKAGFECPQYYNPADFVLEVSSDVDNPNLRKLIDSNQSKHALKSLASSGTETMGLLTNSSSHISLDMNNLTLTAVTSSHCQLDNCTLRPKEQVTVWRQFVVLMKRSMTSMCRNMIAVQLRIIMHIVVAILLGIVFWNIGNDGAKALTNSSCIFFVVMFVFFGNAMPSIFLCPQECAVFIREYLNGWYSIKAYYMAKIVSDLPLQFICPTLLMSIAYYMTGQPHDVGRFVMCWGICLLTSIIGHFIGLVFGSMFDMQLGVFLVPGVTIPIMIFSGFFIRIYEVAYFLRFLCDISFFRYSLEGFMRALYAYDRPILNCMEDFCYYKNPAKFLKDLGMSGDFYGCDVGALLIWILALKILFFISLVIRIKKAQ</sequence>
<dbReference type="GO" id="GO:0016887">
    <property type="term" value="F:ATP hydrolysis activity"/>
    <property type="evidence" value="ECO:0007669"/>
    <property type="project" value="InterPro"/>
</dbReference>
<dbReference type="PANTHER" id="PTHR48041">
    <property type="entry name" value="ABC TRANSPORTER G FAMILY MEMBER 28"/>
    <property type="match status" value="1"/>
</dbReference>
<evidence type="ECO:0000256" key="6">
    <source>
        <dbReference type="ARBA" id="ARBA00022840"/>
    </source>
</evidence>
<dbReference type="STRING" id="7375.A0A0L0CCK3"/>
<comment type="subcellular location">
    <subcellularLocation>
        <location evidence="1">Membrane</location>
        <topology evidence="1">Multi-pass membrane protein</topology>
    </subcellularLocation>
</comment>
<comment type="caution">
    <text evidence="11">The sequence shown here is derived from an EMBL/GenBank/DDBJ whole genome shotgun (WGS) entry which is preliminary data.</text>
</comment>
<reference evidence="11 12" key="1">
    <citation type="journal article" date="2015" name="Nat. Commun.">
        <title>Lucilia cuprina genome unlocks parasitic fly biology to underpin future interventions.</title>
        <authorList>
            <person name="Anstead C.A."/>
            <person name="Korhonen P.K."/>
            <person name="Young N.D."/>
            <person name="Hall R.S."/>
            <person name="Jex A.R."/>
            <person name="Murali S.C."/>
            <person name="Hughes D.S."/>
            <person name="Lee S.F."/>
            <person name="Perry T."/>
            <person name="Stroehlein A.J."/>
            <person name="Ansell B.R."/>
            <person name="Breugelmans B."/>
            <person name="Hofmann A."/>
            <person name="Qu J."/>
            <person name="Dugan S."/>
            <person name="Lee S.L."/>
            <person name="Chao H."/>
            <person name="Dinh H."/>
            <person name="Han Y."/>
            <person name="Doddapaneni H.V."/>
            <person name="Worley K.C."/>
            <person name="Muzny D.M."/>
            <person name="Ioannidis P."/>
            <person name="Waterhouse R.M."/>
            <person name="Zdobnov E.M."/>
            <person name="James P.J."/>
            <person name="Bagnall N.H."/>
            <person name="Kotze A.C."/>
            <person name="Gibbs R.A."/>
            <person name="Richards S."/>
            <person name="Batterham P."/>
            <person name="Gasser R.B."/>
        </authorList>
    </citation>
    <scope>NUCLEOTIDE SEQUENCE [LARGE SCALE GENOMIC DNA]</scope>
    <source>
        <strain evidence="11 12">LS</strain>
        <tissue evidence="11">Full body</tissue>
    </source>
</reference>
<dbReference type="PROSITE" id="PS00211">
    <property type="entry name" value="ABC_TRANSPORTER_1"/>
    <property type="match status" value="1"/>
</dbReference>
<keyword evidence="8 9" id="KW-0472">Membrane</keyword>
<dbReference type="Pfam" id="PF01061">
    <property type="entry name" value="ABC2_membrane"/>
    <property type="match status" value="1"/>
</dbReference>
<gene>
    <name evidence="11" type="ORF">FF38_07021</name>
</gene>
<dbReference type="InterPro" id="IPR017871">
    <property type="entry name" value="ABC_transporter-like_CS"/>
</dbReference>
<dbReference type="FunFam" id="3.40.50.300:FF:001077">
    <property type="entry name" value="Uncharacterized protein, isoform A"/>
    <property type="match status" value="1"/>
</dbReference>
<dbReference type="InterPro" id="IPR050352">
    <property type="entry name" value="ABCG_transporters"/>
</dbReference>
<keyword evidence="5" id="KW-0547">Nucleotide-binding</keyword>
<accession>A0A0L0CCK3</accession>
<evidence type="ECO:0000313" key="12">
    <source>
        <dbReference type="Proteomes" id="UP000037069"/>
    </source>
</evidence>
<dbReference type="InterPro" id="IPR013525">
    <property type="entry name" value="ABC2_TM"/>
</dbReference>
<dbReference type="SMART" id="SM00382">
    <property type="entry name" value="AAA"/>
    <property type="match status" value="1"/>
</dbReference>
<dbReference type="GO" id="GO:0005886">
    <property type="term" value="C:plasma membrane"/>
    <property type="evidence" value="ECO:0007669"/>
    <property type="project" value="TreeGrafter"/>
</dbReference>
<dbReference type="CDD" id="cd03213">
    <property type="entry name" value="ABCG_EPDR"/>
    <property type="match status" value="1"/>
</dbReference>
<dbReference type="Gene3D" id="3.40.50.300">
    <property type="entry name" value="P-loop containing nucleotide triphosphate hydrolases"/>
    <property type="match status" value="1"/>
</dbReference>
<protein>
    <recommendedName>
        <fullName evidence="10">ABC transporter domain-containing protein</fullName>
    </recommendedName>
</protein>
<dbReference type="PANTHER" id="PTHR48041:SF118">
    <property type="entry name" value="ATP-BINDING CASSETTE TRANSPORTER (ABC TRANSPORTER) FAMILY G MEMBER 16"/>
    <property type="match status" value="1"/>
</dbReference>
<dbReference type="GO" id="GO:0005524">
    <property type="term" value="F:ATP binding"/>
    <property type="evidence" value="ECO:0007669"/>
    <property type="project" value="UniProtKB-KW"/>
</dbReference>
<evidence type="ECO:0000256" key="2">
    <source>
        <dbReference type="ARBA" id="ARBA00005814"/>
    </source>
</evidence>
<feature type="transmembrane region" description="Helical" evidence="9">
    <location>
        <begin position="537"/>
        <end position="557"/>
    </location>
</feature>
<dbReference type="PROSITE" id="PS50893">
    <property type="entry name" value="ABC_TRANSPORTER_2"/>
    <property type="match status" value="1"/>
</dbReference>
<evidence type="ECO:0000256" key="4">
    <source>
        <dbReference type="ARBA" id="ARBA00022692"/>
    </source>
</evidence>
<evidence type="ECO:0000256" key="5">
    <source>
        <dbReference type="ARBA" id="ARBA00022741"/>
    </source>
</evidence>
<comment type="similarity">
    <text evidence="2">Belongs to the ABC transporter superfamily. ABCG family. Eye pigment precursor importer (TC 3.A.1.204) subfamily.</text>
</comment>
<keyword evidence="12" id="KW-1185">Reference proteome</keyword>
<keyword evidence="6" id="KW-0067">ATP-binding</keyword>
<evidence type="ECO:0000313" key="11">
    <source>
        <dbReference type="EMBL" id="KNC29189.1"/>
    </source>
</evidence>
<dbReference type="InterPro" id="IPR027417">
    <property type="entry name" value="P-loop_NTPase"/>
</dbReference>
<feature type="transmembrane region" description="Helical" evidence="9">
    <location>
        <begin position="511"/>
        <end position="531"/>
    </location>
</feature>
<evidence type="ECO:0000256" key="9">
    <source>
        <dbReference type="SAM" id="Phobius"/>
    </source>
</evidence>
<keyword evidence="3" id="KW-0813">Transport</keyword>
<dbReference type="Proteomes" id="UP000037069">
    <property type="component" value="Unassembled WGS sequence"/>
</dbReference>
<proteinExistence type="inferred from homology"/>
<name>A0A0L0CCK3_LUCCU</name>
<evidence type="ECO:0000256" key="3">
    <source>
        <dbReference type="ARBA" id="ARBA00022448"/>
    </source>
</evidence>
<evidence type="ECO:0000256" key="1">
    <source>
        <dbReference type="ARBA" id="ARBA00004141"/>
    </source>
</evidence>
<evidence type="ECO:0000256" key="7">
    <source>
        <dbReference type="ARBA" id="ARBA00022989"/>
    </source>
</evidence>